<dbReference type="AlphaFoldDB" id="A0A8X7BW96"/>
<dbReference type="EMBL" id="BMAV01004845">
    <property type="protein sequence ID" value="GFY45423.1"/>
    <property type="molecule type" value="Genomic_DNA"/>
</dbReference>
<keyword evidence="2" id="KW-1185">Reference proteome</keyword>
<organism evidence="1 2">
    <name type="scientific">Trichonephila inaurata madagascariensis</name>
    <dbReference type="NCBI Taxonomy" id="2747483"/>
    <lineage>
        <taxon>Eukaryota</taxon>
        <taxon>Metazoa</taxon>
        <taxon>Ecdysozoa</taxon>
        <taxon>Arthropoda</taxon>
        <taxon>Chelicerata</taxon>
        <taxon>Arachnida</taxon>
        <taxon>Araneae</taxon>
        <taxon>Araneomorphae</taxon>
        <taxon>Entelegynae</taxon>
        <taxon>Araneoidea</taxon>
        <taxon>Nephilidae</taxon>
        <taxon>Trichonephila</taxon>
        <taxon>Trichonephila inaurata</taxon>
    </lineage>
</organism>
<evidence type="ECO:0000313" key="2">
    <source>
        <dbReference type="Proteomes" id="UP000886998"/>
    </source>
</evidence>
<reference evidence="1" key="1">
    <citation type="submission" date="2020-08" db="EMBL/GenBank/DDBJ databases">
        <title>Multicomponent nature underlies the extraordinary mechanical properties of spider dragline silk.</title>
        <authorList>
            <person name="Kono N."/>
            <person name="Nakamura H."/>
            <person name="Mori M."/>
            <person name="Yoshida Y."/>
            <person name="Ohtoshi R."/>
            <person name="Malay A.D."/>
            <person name="Moran D.A.P."/>
            <person name="Tomita M."/>
            <person name="Numata K."/>
            <person name="Arakawa K."/>
        </authorList>
    </citation>
    <scope>NUCLEOTIDE SEQUENCE</scope>
</reference>
<comment type="caution">
    <text evidence="1">The sequence shown here is derived from an EMBL/GenBank/DDBJ whole genome shotgun (WGS) entry which is preliminary data.</text>
</comment>
<proteinExistence type="predicted"/>
<gene>
    <name evidence="1" type="ORF">TNIN_161241</name>
</gene>
<sequence>MHSYMADYPRSRGVMSAKNASKSLLIPLPSLWRKDDLSSLKAVHLLLMAPIPLVEIGAMETPPRISPFHRRNMDDKLFSE</sequence>
<evidence type="ECO:0000313" key="1">
    <source>
        <dbReference type="EMBL" id="GFY45423.1"/>
    </source>
</evidence>
<accession>A0A8X7BW96</accession>
<name>A0A8X7BW96_9ARAC</name>
<protein>
    <submittedName>
        <fullName evidence="1">Uncharacterized protein</fullName>
    </submittedName>
</protein>
<dbReference type="Proteomes" id="UP000886998">
    <property type="component" value="Unassembled WGS sequence"/>
</dbReference>